<evidence type="ECO:0000256" key="3">
    <source>
        <dbReference type="ARBA" id="ARBA00022801"/>
    </source>
</evidence>
<dbReference type="PANTHER" id="PTHR22726">
    <property type="entry name" value="METALLOENDOPEPTIDASE OMA1"/>
    <property type="match status" value="1"/>
</dbReference>
<evidence type="ECO:0000256" key="1">
    <source>
        <dbReference type="ARBA" id="ARBA00022670"/>
    </source>
</evidence>
<evidence type="ECO:0000256" key="2">
    <source>
        <dbReference type="ARBA" id="ARBA00022723"/>
    </source>
</evidence>
<dbReference type="EMBL" id="VASG01000004">
    <property type="protein sequence ID" value="TLP73876.1"/>
    <property type="molecule type" value="Genomic_DNA"/>
</dbReference>
<dbReference type="Proteomes" id="UP000307510">
    <property type="component" value="Unassembled WGS sequence"/>
</dbReference>
<evidence type="ECO:0000256" key="4">
    <source>
        <dbReference type="ARBA" id="ARBA00022833"/>
    </source>
</evidence>
<dbReference type="InterPro" id="IPR001915">
    <property type="entry name" value="Peptidase_M48"/>
</dbReference>
<gene>
    <name evidence="9" type="ORF">FEA48_16765</name>
</gene>
<evidence type="ECO:0000313" key="9">
    <source>
        <dbReference type="EMBL" id="TLP73876.1"/>
    </source>
</evidence>
<keyword evidence="7" id="KW-0732">Signal</keyword>
<reference evidence="9 10" key="1">
    <citation type="submission" date="2019-05" db="EMBL/GenBank/DDBJ databases">
        <authorList>
            <person name="Moore K."/>
            <person name="O'Neill P."/>
            <person name="Farbos A."/>
            <person name="Studholme D.J."/>
        </authorList>
    </citation>
    <scope>NUCLEOTIDE SEQUENCE [LARGE SCALE GENOMIC DNA]</scope>
    <source>
        <strain evidence="9 10">DSM 9128</strain>
    </source>
</reference>
<dbReference type="RefSeq" id="WP_138214822.1">
    <property type="nucleotide sequence ID" value="NZ_VASG01000004.1"/>
</dbReference>
<dbReference type="GO" id="GO:0004222">
    <property type="term" value="F:metalloendopeptidase activity"/>
    <property type="evidence" value="ECO:0007669"/>
    <property type="project" value="InterPro"/>
</dbReference>
<feature type="signal peptide" evidence="7">
    <location>
        <begin position="1"/>
        <end position="19"/>
    </location>
</feature>
<proteinExistence type="inferred from homology"/>
<dbReference type="GO" id="GO:0016020">
    <property type="term" value="C:membrane"/>
    <property type="evidence" value="ECO:0007669"/>
    <property type="project" value="TreeGrafter"/>
</dbReference>
<dbReference type="InterPro" id="IPR051156">
    <property type="entry name" value="Mito/Outer_Membr_Metalloprot"/>
</dbReference>
<keyword evidence="2" id="KW-0479">Metal-binding</keyword>
<dbReference type="Gene3D" id="3.30.2010.10">
    <property type="entry name" value="Metalloproteases ('zincins'), catalytic domain"/>
    <property type="match status" value="1"/>
</dbReference>
<evidence type="ECO:0000259" key="8">
    <source>
        <dbReference type="Pfam" id="PF01435"/>
    </source>
</evidence>
<dbReference type="PANTHER" id="PTHR22726:SF8">
    <property type="entry name" value="METALLOPROTEASE YCAL"/>
    <property type="match status" value="1"/>
</dbReference>
<dbReference type="GO" id="GO:0051603">
    <property type="term" value="P:proteolysis involved in protein catabolic process"/>
    <property type="evidence" value="ECO:0007669"/>
    <property type="project" value="TreeGrafter"/>
</dbReference>
<dbReference type="AlphaFoldDB" id="A0A5R9A7W7"/>
<comment type="similarity">
    <text evidence="6">Belongs to the peptidase M48 family.</text>
</comment>
<feature type="domain" description="Peptidase M48" evidence="8">
    <location>
        <begin position="73"/>
        <end position="248"/>
    </location>
</feature>
<evidence type="ECO:0000256" key="5">
    <source>
        <dbReference type="ARBA" id="ARBA00023049"/>
    </source>
</evidence>
<protein>
    <submittedName>
        <fullName evidence="9">Peptidase</fullName>
    </submittedName>
</protein>
<keyword evidence="1 6" id="KW-0645">Protease</keyword>
<keyword evidence="3 6" id="KW-0378">Hydrolase</keyword>
<name>A0A5R9A7W7_PSENT</name>
<dbReference type="Pfam" id="PF01435">
    <property type="entry name" value="Peptidase_M48"/>
    <property type="match status" value="1"/>
</dbReference>
<comment type="cofactor">
    <cofactor evidence="6">
        <name>Zn(2+)</name>
        <dbReference type="ChEBI" id="CHEBI:29105"/>
    </cofactor>
    <text evidence="6">Binds 1 zinc ion per subunit.</text>
</comment>
<organism evidence="9 10">
    <name type="scientific">Pseudomonas nitroreducens</name>
    <dbReference type="NCBI Taxonomy" id="46680"/>
    <lineage>
        <taxon>Bacteria</taxon>
        <taxon>Pseudomonadati</taxon>
        <taxon>Pseudomonadota</taxon>
        <taxon>Gammaproteobacteria</taxon>
        <taxon>Pseudomonadales</taxon>
        <taxon>Pseudomonadaceae</taxon>
        <taxon>Pseudomonas</taxon>
    </lineage>
</organism>
<accession>A0A5R9A7W7</accession>
<keyword evidence="5 6" id="KW-0482">Metalloprotease</keyword>
<evidence type="ECO:0000256" key="6">
    <source>
        <dbReference type="RuleBase" id="RU003983"/>
    </source>
</evidence>
<reference evidence="10" key="2">
    <citation type="submission" date="2019-06" db="EMBL/GenBank/DDBJ databases">
        <title>AzeR, a transcriptional regulator that responds to azelaic acid in Pseudomonas nitroreducens.</title>
        <authorList>
            <person name="Bez C."/>
            <person name="Javvadi S.G."/>
            <person name="Bertani I."/>
            <person name="Devescovi G."/>
            <person name="Studholme D.J."/>
            <person name="Geller A."/>
            <person name="Levy A."/>
            <person name="Venturi V."/>
        </authorList>
    </citation>
    <scope>NUCLEOTIDE SEQUENCE [LARGE SCALE GENOMIC DNA]</scope>
    <source>
        <strain evidence="10">DSM 9128</strain>
    </source>
</reference>
<dbReference type="GO" id="GO:0046872">
    <property type="term" value="F:metal ion binding"/>
    <property type="evidence" value="ECO:0007669"/>
    <property type="project" value="UniProtKB-KW"/>
</dbReference>
<keyword evidence="4 6" id="KW-0862">Zinc</keyword>
<evidence type="ECO:0000256" key="7">
    <source>
        <dbReference type="SAM" id="SignalP"/>
    </source>
</evidence>
<dbReference type="PROSITE" id="PS51257">
    <property type="entry name" value="PROKAR_LIPOPROTEIN"/>
    <property type="match status" value="1"/>
</dbReference>
<evidence type="ECO:0000313" key="10">
    <source>
        <dbReference type="Proteomes" id="UP000307510"/>
    </source>
</evidence>
<sequence length="253" mass="26412">MQLHRSLLALLIAASAALSGCQNVNTDSLMQSGMMAMKAATLSDAEIKQVADEACAKQDAEAQIAPASSPYTQRLDKIAAALGNPLNGTPVNYKVYLTDDVNAFAMANGCVRVYSGLMDLMNDNEVEGVVGHEIGHVALGHIKKATQTAYAAAAARNAAAASGNATVAALSQSQLGEIGEALVNAQFSQSQESAADDYSFDLLKKRGIPLEGLASAFDKLAKLSGGQESSMFDSHPGSQQRADHIRQRIASGK</sequence>
<comment type="caution">
    <text evidence="9">The sequence shown here is derived from an EMBL/GenBank/DDBJ whole genome shotgun (WGS) entry which is preliminary data.</text>
</comment>
<feature type="chain" id="PRO_5024343206" evidence="7">
    <location>
        <begin position="20"/>
        <end position="253"/>
    </location>
</feature>